<reference evidence="3" key="1">
    <citation type="submission" date="2020-11" db="EMBL/GenBank/DDBJ databases">
        <authorList>
            <consortium name="DOE Joint Genome Institute"/>
            <person name="Ahrendt S."/>
            <person name="Riley R."/>
            <person name="Andreopoulos W."/>
            <person name="LaButti K."/>
            <person name="Pangilinan J."/>
            <person name="Ruiz-duenas F.J."/>
            <person name="Barrasa J.M."/>
            <person name="Sanchez-Garcia M."/>
            <person name="Camarero S."/>
            <person name="Miyauchi S."/>
            <person name="Serrano A."/>
            <person name="Linde D."/>
            <person name="Babiker R."/>
            <person name="Drula E."/>
            <person name="Ayuso-Fernandez I."/>
            <person name="Pacheco R."/>
            <person name="Padilla G."/>
            <person name="Ferreira P."/>
            <person name="Barriuso J."/>
            <person name="Kellner H."/>
            <person name="Castanera R."/>
            <person name="Alfaro M."/>
            <person name="Ramirez L."/>
            <person name="Pisabarro A.G."/>
            <person name="Kuo A."/>
            <person name="Tritt A."/>
            <person name="Lipzen A."/>
            <person name="He G."/>
            <person name="Yan M."/>
            <person name="Ng V."/>
            <person name="Cullen D."/>
            <person name="Martin F."/>
            <person name="Rosso M.-N."/>
            <person name="Henrissat B."/>
            <person name="Hibbett D."/>
            <person name="Martinez A.T."/>
            <person name="Grigoriev I.V."/>
        </authorList>
    </citation>
    <scope>NUCLEOTIDE SEQUENCE</scope>
    <source>
        <strain evidence="3">AH 44721</strain>
    </source>
</reference>
<organism evidence="3 4">
    <name type="scientific">Gymnopilus junonius</name>
    <name type="common">Spectacular rustgill mushroom</name>
    <name type="synonym">Gymnopilus spectabilis subsp. junonius</name>
    <dbReference type="NCBI Taxonomy" id="109634"/>
    <lineage>
        <taxon>Eukaryota</taxon>
        <taxon>Fungi</taxon>
        <taxon>Dikarya</taxon>
        <taxon>Basidiomycota</taxon>
        <taxon>Agaricomycotina</taxon>
        <taxon>Agaricomycetes</taxon>
        <taxon>Agaricomycetidae</taxon>
        <taxon>Agaricales</taxon>
        <taxon>Agaricineae</taxon>
        <taxon>Hymenogastraceae</taxon>
        <taxon>Gymnopilus</taxon>
    </lineage>
</organism>
<keyword evidence="1" id="KW-0812">Transmembrane</keyword>
<dbReference type="Pfam" id="PF00270">
    <property type="entry name" value="DEAD"/>
    <property type="match status" value="1"/>
</dbReference>
<sequence length="68" mass="7221">KAIFGYAPRSWQMKVTEKVLEGRDVIAIAGTGAGKSLVFVMLAIAAELAGFEGIVVVVCPLKSLQKDQ</sequence>
<dbReference type="InterPro" id="IPR027417">
    <property type="entry name" value="P-loop_NTPase"/>
</dbReference>
<evidence type="ECO:0000313" key="4">
    <source>
        <dbReference type="Proteomes" id="UP000724874"/>
    </source>
</evidence>
<protein>
    <recommendedName>
        <fullName evidence="2">DEAD/DEAH-box helicase domain-containing protein</fullName>
    </recommendedName>
</protein>
<dbReference type="OrthoDB" id="2499463at2759"/>
<evidence type="ECO:0000256" key="1">
    <source>
        <dbReference type="SAM" id="Phobius"/>
    </source>
</evidence>
<dbReference type="Proteomes" id="UP000724874">
    <property type="component" value="Unassembled WGS sequence"/>
</dbReference>
<feature type="domain" description="DEAD/DEAH-box helicase" evidence="2">
    <location>
        <begin position="11"/>
        <end position="68"/>
    </location>
</feature>
<dbReference type="EMBL" id="JADNYJ010000396">
    <property type="protein sequence ID" value="KAF8869867.1"/>
    <property type="molecule type" value="Genomic_DNA"/>
</dbReference>
<dbReference type="GO" id="GO:0003676">
    <property type="term" value="F:nucleic acid binding"/>
    <property type="evidence" value="ECO:0007669"/>
    <property type="project" value="InterPro"/>
</dbReference>
<keyword evidence="1" id="KW-0472">Membrane</keyword>
<dbReference type="SUPFAM" id="SSF52540">
    <property type="entry name" value="P-loop containing nucleoside triphosphate hydrolases"/>
    <property type="match status" value="1"/>
</dbReference>
<evidence type="ECO:0000313" key="3">
    <source>
        <dbReference type="EMBL" id="KAF8869867.1"/>
    </source>
</evidence>
<dbReference type="InterPro" id="IPR011545">
    <property type="entry name" value="DEAD/DEAH_box_helicase_dom"/>
</dbReference>
<dbReference type="Gene3D" id="3.40.50.300">
    <property type="entry name" value="P-loop containing nucleotide triphosphate hydrolases"/>
    <property type="match status" value="1"/>
</dbReference>
<feature type="non-terminal residue" evidence="3">
    <location>
        <position position="68"/>
    </location>
</feature>
<comment type="caution">
    <text evidence="3">The sequence shown here is derived from an EMBL/GenBank/DDBJ whole genome shotgun (WGS) entry which is preliminary data.</text>
</comment>
<keyword evidence="1" id="KW-1133">Transmembrane helix</keyword>
<accession>A0A9P5N8X6</accession>
<gene>
    <name evidence="3" type="ORF">CPB84DRAFT_1640591</name>
</gene>
<evidence type="ECO:0000259" key="2">
    <source>
        <dbReference type="Pfam" id="PF00270"/>
    </source>
</evidence>
<feature type="non-terminal residue" evidence="3">
    <location>
        <position position="1"/>
    </location>
</feature>
<proteinExistence type="predicted"/>
<keyword evidence="4" id="KW-1185">Reference proteome</keyword>
<name>A0A9P5N8X6_GYMJU</name>
<dbReference type="GO" id="GO:0005524">
    <property type="term" value="F:ATP binding"/>
    <property type="evidence" value="ECO:0007669"/>
    <property type="project" value="InterPro"/>
</dbReference>
<feature type="transmembrane region" description="Helical" evidence="1">
    <location>
        <begin position="37"/>
        <end position="61"/>
    </location>
</feature>
<dbReference type="AlphaFoldDB" id="A0A9P5N8X6"/>